<dbReference type="InterPro" id="IPR011993">
    <property type="entry name" value="PH-like_dom_sf"/>
</dbReference>
<proteinExistence type="predicted"/>
<comment type="caution">
    <text evidence="3">The sequence shown here is derived from an EMBL/GenBank/DDBJ whole genome shotgun (WGS) entry which is preliminary data.</text>
</comment>
<dbReference type="Pfam" id="PF00169">
    <property type="entry name" value="PH"/>
    <property type="match status" value="1"/>
</dbReference>
<evidence type="ECO:0000313" key="3">
    <source>
        <dbReference type="EMBL" id="NXQ10169.1"/>
    </source>
</evidence>
<dbReference type="PROSITE" id="PS50003">
    <property type="entry name" value="PH_DOMAIN"/>
    <property type="match status" value="1"/>
</dbReference>
<reference evidence="3" key="1">
    <citation type="submission" date="2019-09" db="EMBL/GenBank/DDBJ databases">
        <title>Bird 10,000 Genomes (B10K) Project - Family phase.</title>
        <authorList>
            <person name="Zhang G."/>
        </authorList>
    </citation>
    <scope>NUCLEOTIDE SEQUENCE</scope>
    <source>
        <strain evidence="3">B10K-DU-002-52</strain>
        <tissue evidence="3">Muscle</tissue>
    </source>
</reference>
<dbReference type="PANTHER" id="PTHR47014:SF1">
    <property type="entry name" value="PLECKSTRIN HOMOLOGY DOMAIN-CONTAINING FAMILY S MEMBER 1"/>
    <property type="match status" value="1"/>
</dbReference>
<dbReference type="SUPFAM" id="SSF50729">
    <property type="entry name" value="PH domain-like"/>
    <property type="match status" value="1"/>
</dbReference>
<evidence type="ECO:0000313" key="4">
    <source>
        <dbReference type="Proteomes" id="UP000629713"/>
    </source>
</evidence>
<dbReference type="InterPro" id="IPR001849">
    <property type="entry name" value="PH_domain"/>
</dbReference>
<dbReference type="AlphaFoldDB" id="A0A852EWQ7"/>
<dbReference type="Proteomes" id="UP000629713">
    <property type="component" value="Unassembled WGS sequence"/>
</dbReference>
<protein>
    <submittedName>
        <fullName evidence="3">PKHS1 protein</fullName>
    </submittedName>
</protein>
<name>A0A852EWQ7_PEUTA</name>
<feature type="domain" description="PH" evidence="2">
    <location>
        <begin position="9"/>
        <end position="124"/>
    </location>
</feature>
<feature type="non-terminal residue" evidence="3">
    <location>
        <position position="1"/>
    </location>
</feature>
<dbReference type="EMBL" id="WBNO01001362">
    <property type="protein sequence ID" value="NXQ10169.1"/>
    <property type="molecule type" value="Genomic_DNA"/>
</dbReference>
<accession>A0A852EWQ7</accession>
<feature type="non-terminal residue" evidence="3">
    <location>
        <position position="373"/>
    </location>
</feature>
<keyword evidence="4" id="KW-1185">Reference proteome</keyword>
<organism evidence="3 4">
    <name type="scientific">Peucedramus taeniatus</name>
    <name type="common">Olive warbler</name>
    <dbReference type="NCBI Taxonomy" id="135441"/>
    <lineage>
        <taxon>Eukaryota</taxon>
        <taxon>Metazoa</taxon>
        <taxon>Chordata</taxon>
        <taxon>Craniata</taxon>
        <taxon>Vertebrata</taxon>
        <taxon>Euteleostomi</taxon>
        <taxon>Archelosauria</taxon>
        <taxon>Archosauria</taxon>
        <taxon>Dinosauria</taxon>
        <taxon>Saurischia</taxon>
        <taxon>Theropoda</taxon>
        <taxon>Coelurosauria</taxon>
        <taxon>Aves</taxon>
        <taxon>Neognathae</taxon>
        <taxon>Neoaves</taxon>
        <taxon>Telluraves</taxon>
        <taxon>Australaves</taxon>
        <taxon>Passeriformes</taxon>
        <taxon>Passeroidea</taxon>
        <taxon>Fringillidae</taxon>
        <taxon>Peucedraminae</taxon>
        <taxon>Peucedramus</taxon>
    </lineage>
</organism>
<dbReference type="Gene3D" id="2.30.29.30">
    <property type="entry name" value="Pleckstrin-homology domain (PH domain)/Phosphotyrosine-binding domain (PTB)"/>
    <property type="match status" value="1"/>
</dbReference>
<feature type="compositionally biased region" description="Polar residues" evidence="1">
    <location>
        <begin position="311"/>
        <end position="325"/>
    </location>
</feature>
<evidence type="ECO:0000256" key="1">
    <source>
        <dbReference type="SAM" id="MobiDB-lite"/>
    </source>
</evidence>
<dbReference type="InterPro" id="IPR042986">
    <property type="entry name" value="PLEKHS1"/>
</dbReference>
<gene>
    <name evidence="3" type="primary">Plekhs1_0</name>
    <name evidence="3" type="ORF">PEUTAE_R07660</name>
</gene>
<evidence type="ECO:0000259" key="2">
    <source>
        <dbReference type="PROSITE" id="PS50003"/>
    </source>
</evidence>
<dbReference type="PANTHER" id="PTHR47014">
    <property type="entry name" value="PLECKSTRIN HOMOLOGY DOMAIN-CONTAINING FAMILY S MEMBER 1"/>
    <property type="match status" value="1"/>
</dbReference>
<feature type="region of interest" description="Disordered" evidence="1">
    <location>
        <begin position="303"/>
        <end position="325"/>
    </location>
</feature>
<sequence>QNTFCPEGGVCKHGFLIKSPPLQLFSSQNSWKRRLFVLSKSSTGNYILKYLKGQHVKGSIAVDQIISIQVGIRNAEIMETVRKMFKCLPEQVMSISTGNRPYYFIGDSRQEIDDWVTLISSICREDKRTAVQVSGAIAAKELLSFCSHQALCKWPRERKLNVGQAPLVYLYGESTFFLCIQENGSSEDKNRPYSDPGPHQAQCDSPRGVFPSLVSRTNQTALAFLLNTNPFFQQGKILGRSEENLLLSDPEENIRKDEEDYYQTPSNVLAKLLGETCQLTCRRDGLPSPPNCQDYSACPRDLEADKGTKFPESSTSLQPTPQRRQSSLPLSVVHLSILLSQVTDEMQLQKLDIFVPLADINNYLKLTEAAGRI</sequence>
<dbReference type="SMART" id="SM00233">
    <property type="entry name" value="PH"/>
    <property type="match status" value="1"/>
</dbReference>